<keyword evidence="4" id="KW-1185">Reference proteome</keyword>
<feature type="region of interest" description="Disordered" evidence="1">
    <location>
        <begin position="21"/>
        <end position="101"/>
    </location>
</feature>
<feature type="transmembrane region" description="Helical" evidence="2">
    <location>
        <begin position="250"/>
        <end position="272"/>
    </location>
</feature>
<evidence type="ECO:0000256" key="2">
    <source>
        <dbReference type="SAM" id="Phobius"/>
    </source>
</evidence>
<reference evidence="3" key="1">
    <citation type="submission" date="2015-12" db="EMBL/GenBank/DDBJ databases">
        <authorList>
            <person name="Tikhonova T.V."/>
            <person name="Pavlov A.R."/>
            <person name="Beletsky A.V."/>
            <person name="Mardanov A.V."/>
            <person name="Sorokin D.Y."/>
            <person name="Ravin N.V."/>
            <person name="Popov V.O."/>
        </authorList>
    </citation>
    <scope>NUCLEOTIDE SEQUENCE</scope>
    <source>
        <strain evidence="3">DSM 14787</strain>
    </source>
</reference>
<gene>
    <name evidence="3" type="ordered locus">TVNIR_1566</name>
</gene>
<dbReference type="KEGG" id="tni:TVNIR_1566"/>
<keyword evidence="2" id="KW-0472">Membrane</keyword>
<dbReference type="HOGENOM" id="CLU_698166_0_0_6"/>
<dbReference type="STRING" id="1255043.TVNIR_1566"/>
<feature type="compositionally biased region" description="Basic and acidic residues" evidence="1">
    <location>
        <begin position="146"/>
        <end position="157"/>
    </location>
</feature>
<name>L0DW39_THIND</name>
<dbReference type="AlphaFoldDB" id="L0DW39"/>
<keyword evidence="2" id="KW-1133">Transmembrane helix</keyword>
<keyword evidence="2" id="KW-0812">Transmembrane</keyword>
<dbReference type="Proteomes" id="UP000010809">
    <property type="component" value="Chromosome"/>
</dbReference>
<accession>L0DW39</accession>
<dbReference type="PATRIC" id="fig|1255043.3.peg.1586"/>
<feature type="region of interest" description="Disordered" evidence="1">
    <location>
        <begin position="145"/>
        <end position="177"/>
    </location>
</feature>
<proteinExistence type="predicted"/>
<sequence>MSDRGGRRVLLLGIGNPGWCRARGRTKGSPARRPARVQGGRSEARRHPDYPENSTGAEIPGVSRGTGAGAQTLADGCSSVRSARGPFPATEGNSEGPAELPQSSDIAWCTADDYVGLSAGLHLCNLPASPCSGWQNVLAGNPPLRSGREHGGADFENRGTTGVPARSAARTGDERGRRYSHEILQRAIRLQRTPRGEPRLHRAIGRSVCLRAMPLTLLAEGQTMKTEFDSPTQTPEPTPSAGPSRGVRMLALGVGAGFLLLVGALFVVPFLIPDQTRLNAMAPIAPAPGLEQGGHAFAGTVGSWDVRGQITIDAGRQARIAINVTEAGREPVPAARPLQLALDMPEHAMQVLRPTAAQAGAGSYLAQSRLPMAGLWRLHVELLEGTGLFDFNVPQ</sequence>
<evidence type="ECO:0000313" key="3">
    <source>
        <dbReference type="EMBL" id="AGA33232.1"/>
    </source>
</evidence>
<protein>
    <submittedName>
        <fullName evidence="3">Uncharacterized protein</fullName>
    </submittedName>
</protein>
<feature type="region of interest" description="Disordered" evidence="1">
    <location>
        <begin position="225"/>
        <end position="244"/>
    </location>
</feature>
<dbReference type="EMBL" id="CP003989">
    <property type="protein sequence ID" value="AGA33232.1"/>
    <property type="molecule type" value="Genomic_DNA"/>
</dbReference>
<evidence type="ECO:0000313" key="4">
    <source>
        <dbReference type="Proteomes" id="UP000010809"/>
    </source>
</evidence>
<evidence type="ECO:0000256" key="1">
    <source>
        <dbReference type="SAM" id="MobiDB-lite"/>
    </source>
</evidence>
<organism evidence="3 4">
    <name type="scientific">Thioalkalivibrio nitratireducens (strain DSM 14787 / UNIQEM 213 / ALEN2)</name>
    <dbReference type="NCBI Taxonomy" id="1255043"/>
    <lineage>
        <taxon>Bacteria</taxon>
        <taxon>Pseudomonadati</taxon>
        <taxon>Pseudomonadota</taxon>
        <taxon>Gammaproteobacteria</taxon>
        <taxon>Chromatiales</taxon>
        <taxon>Ectothiorhodospiraceae</taxon>
        <taxon>Thioalkalivibrio</taxon>
    </lineage>
</organism>